<dbReference type="SUPFAM" id="SSF53335">
    <property type="entry name" value="S-adenosyl-L-methionine-dependent methyltransferases"/>
    <property type="match status" value="1"/>
</dbReference>
<reference evidence="3" key="1">
    <citation type="journal article" date="2019" name="Int. J. Syst. Evol. Microbiol.">
        <title>The Global Catalogue of Microorganisms (GCM) 10K type strain sequencing project: providing services to taxonomists for standard genome sequencing and annotation.</title>
        <authorList>
            <consortium name="The Broad Institute Genomics Platform"/>
            <consortium name="The Broad Institute Genome Sequencing Center for Infectious Disease"/>
            <person name="Wu L."/>
            <person name="Ma J."/>
        </authorList>
    </citation>
    <scope>NUCLEOTIDE SEQUENCE [LARGE SCALE GENOMIC DNA]</scope>
    <source>
        <strain evidence="3">CCUG 63418</strain>
    </source>
</reference>
<dbReference type="PANTHER" id="PTHR34203">
    <property type="entry name" value="METHYLTRANSFERASE, FKBM FAMILY PROTEIN"/>
    <property type="match status" value="1"/>
</dbReference>
<dbReference type="PANTHER" id="PTHR34203:SF15">
    <property type="entry name" value="SLL1173 PROTEIN"/>
    <property type="match status" value="1"/>
</dbReference>
<dbReference type="Proteomes" id="UP001596958">
    <property type="component" value="Unassembled WGS sequence"/>
</dbReference>
<comment type="caution">
    <text evidence="2">The sequence shown here is derived from an EMBL/GenBank/DDBJ whole genome shotgun (WGS) entry which is preliminary data.</text>
</comment>
<keyword evidence="2" id="KW-0489">Methyltransferase</keyword>
<dbReference type="GO" id="GO:0008168">
    <property type="term" value="F:methyltransferase activity"/>
    <property type="evidence" value="ECO:0007669"/>
    <property type="project" value="UniProtKB-KW"/>
</dbReference>
<dbReference type="Pfam" id="PF05050">
    <property type="entry name" value="Methyltransf_21"/>
    <property type="match status" value="1"/>
</dbReference>
<dbReference type="NCBIfam" id="TIGR01444">
    <property type="entry name" value="fkbM_fam"/>
    <property type="match status" value="1"/>
</dbReference>
<evidence type="ECO:0000313" key="3">
    <source>
        <dbReference type="Proteomes" id="UP001596958"/>
    </source>
</evidence>
<organism evidence="2 3">
    <name type="scientific">Mucilaginibacter calamicampi</name>
    <dbReference type="NCBI Taxonomy" id="1302352"/>
    <lineage>
        <taxon>Bacteria</taxon>
        <taxon>Pseudomonadati</taxon>
        <taxon>Bacteroidota</taxon>
        <taxon>Sphingobacteriia</taxon>
        <taxon>Sphingobacteriales</taxon>
        <taxon>Sphingobacteriaceae</taxon>
        <taxon>Mucilaginibacter</taxon>
    </lineage>
</organism>
<dbReference type="InterPro" id="IPR006342">
    <property type="entry name" value="FkbM_mtfrase"/>
</dbReference>
<proteinExistence type="predicted"/>
<feature type="domain" description="Methyltransferase FkbM" evidence="1">
    <location>
        <begin position="13"/>
        <end position="185"/>
    </location>
</feature>
<gene>
    <name evidence="2" type="ORF">ACFQZS_13785</name>
</gene>
<protein>
    <submittedName>
        <fullName evidence="2">FkbM family methyltransferase</fullName>
    </submittedName>
</protein>
<name>A0ABW2YXX1_9SPHI</name>
<dbReference type="InterPro" id="IPR052514">
    <property type="entry name" value="SAM-dependent_MTase"/>
</dbReference>
<dbReference type="EMBL" id="JBHTHU010000018">
    <property type="protein sequence ID" value="MFD0751217.1"/>
    <property type="molecule type" value="Genomic_DNA"/>
</dbReference>
<keyword evidence="2" id="KW-0808">Transferase</keyword>
<dbReference type="GO" id="GO:0032259">
    <property type="term" value="P:methylation"/>
    <property type="evidence" value="ECO:0007669"/>
    <property type="project" value="UniProtKB-KW"/>
</dbReference>
<evidence type="ECO:0000259" key="1">
    <source>
        <dbReference type="Pfam" id="PF05050"/>
    </source>
</evidence>
<evidence type="ECO:0000313" key="2">
    <source>
        <dbReference type="EMBL" id="MFD0751217.1"/>
    </source>
</evidence>
<sequence>MKAAIIPGDIVWDIGAHVGLYTNYFLDWVGEAGEVVAFEPLPSAFVALTLAISTRPKNKNNAVLQPLALADYSGEAVFTDDKSDNKINPKTAHLIENPDEGEGIKVKVDTADHVVIEEHLSIPNVVKIDVEGFEESVLLGGEKTFANPACRHLLIEIHFERIDERKLGDSVGRMVKLLKKWGYKVRWVDASHLHASR</sequence>
<dbReference type="RefSeq" id="WP_377101178.1">
    <property type="nucleotide sequence ID" value="NZ_JBHTHU010000018.1"/>
</dbReference>
<dbReference type="InterPro" id="IPR029063">
    <property type="entry name" value="SAM-dependent_MTases_sf"/>
</dbReference>
<dbReference type="Gene3D" id="3.40.50.150">
    <property type="entry name" value="Vaccinia Virus protein VP39"/>
    <property type="match status" value="1"/>
</dbReference>
<accession>A0ABW2YXX1</accession>
<keyword evidence="3" id="KW-1185">Reference proteome</keyword>